<dbReference type="AlphaFoldDB" id="A0A176W7C6"/>
<keyword evidence="2" id="KW-1185">Reference proteome</keyword>
<evidence type="ECO:0000313" key="2">
    <source>
        <dbReference type="Proteomes" id="UP000077202"/>
    </source>
</evidence>
<gene>
    <name evidence="1" type="ORF">AXG93_2255s1110</name>
</gene>
<evidence type="ECO:0000313" key="1">
    <source>
        <dbReference type="EMBL" id="OAE28879.1"/>
    </source>
</evidence>
<protein>
    <submittedName>
        <fullName evidence="1">Uncharacterized protein</fullName>
    </submittedName>
</protein>
<proteinExistence type="predicted"/>
<accession>A0A176W7C6</accession>
<sequence>MYLIANTTGSSNIGTVLFSWGLGCLSECCAAADGSLEFEHALARQATRVASQRASEPVRGDGSANERIWIPGEGVRVCTWSWTIIAPFGPLESPTETETKGHDSMMCEQQWTFKPA</sequence>
<dbReference type="EMBL" id="LVLJ01001637">
    <property type="protein sequence ID" value="OAE28879.1"/>
    <property type="molecule type" value="Genomic_DNA"/>
</dbReference>
<reference evidence="1" key="1">
    <citation type="submission" date="2016-03" db="EMBL/GenBank/DDBJ databases">
        <title>Mechanisms controlling the formation of the plant cell surface in tip-growing cells are functionally conserved among land plants.</title>
        <authorList>
            <person name="Honkanen S."/>
            <person name="Jones V.A."/>
            <person name="Morieri G."/>
            <person name="Champion C."/>
            <person name="Hetherington A.J."/>
            <person name="Kelly S."/>
            <person name="Saint-Marcoux D."/>
            <person name="Proust H."/>
            <person name="Prescott H."/>
            <person name="Dolan L."/>
        </authorList>
    </citation>
    <scope>NUCLEOTIDE SEQUENCE [LARGE SCALE GENOMIC DNA]</scope>
    <source>
        <tissue evidence="1">Whole gametophyte</tissue>
    </source>
</reference>
<dbReference type="Proteomes" id="UP000077202">
    <property type="component" value="Unassembled WGS sequence"/>
</dbReference>
<name>A0A176W7C6_MARPO</name>
<organism evidence="1 2">
    <name type="scientific">Marchantia polymorpha subsp. ruderalis</name>
    <dbReference type="NCBI Taxonomy" id="1480154"/>
    <lineage>
        <taxon>Eukaryota</taxon>
        <taxon>Viridiplantae</taxon>
        <taxon>Streptophyta</taxon>
        <taxon>Embryophyta</taxon>
        <taxon>Marchantiophyta</taxon>
        <taxon>Marchantiopsida</taxon>
        <taxon>Marchantiidae</taxon>
        <taxon>Marchantiales</taxon>
        <taxon>Marchantiaceae</taxon>
        <taxon>Marchantia</taxon>
    </lineage>
</organism>
<comment type="caution">
    <text evidence="1">The sequence shown here is derived from an EMBL/GenBank/DDBJ whole genome shotgun (WGS) entry which is preliminary data.</text>
</comment>